<reference evidence="1" key="1">
    <citation type="submission" date="2016-10" db="EMBL/GenBank/DDBJ databases">
        <title>Draft Genome Sequence of Nocardioides luteus Strain BAFB, an Alkane-Degrading Bacterium Isolated from JP-7 Polluted Soil.</title>
        <authorList>
            <person name="Brown L."/>
            <person name="Ruiz O.N."/>
            <person name="Gunasekera T."/>
        </authorList>
    </citation>
    <scope>NUCLEOTIDE SEQUENCE [LARGE SCALE GENOMIC DNA]</scope>
    <source>
        <strain evidence="1">BAFB</strain>
    </source>
</reference>
<dbReference type="Pfam" id="PF22673">
    <property type="entry name" value="MCP-like_PDC_1"/>
    <property type="match status" value="1"/>
</dbReference>
<dbReference type="OrthoDB" id="8687362at2"/>
<evidence type="ECO:0000313" key="1">
    <source>
        <dbReference type="EMBL" id="OIJ27736.1"/>
    </source>
</evidence>
<dbReference type="STRING" id="1844.UG56_005085"/>
<dbReference type="Gene3D" id="3.30.450.20">
    <property type="entry name" value="PAS domain"/>
    <property type="match status" value="1"/>
</dbReference>
<evidence type="ECO:0008006" key="3">
    <source>
        <dbReference type="Google" id="ProtNLM"/>
    </source>
</evidence>
<protein>
    <recommendedName>
        <fullName evidence="3">Cache domain-containing protein</fullName>
    </recommendedName>
</protein>
<dbReference type="Proteomes" id="UP000033772">
    <property type="component" value="Unassembled WGS sequence"/>
</dbReference>
<gene>
    <name evidence="1" type="ORF">UG56_005085</name>
</gene>
<evidence type="ECO:0000313" key="2">
    <source>
        <dbReference type="Proteomes" id="UP000033772"/>
    </source>
</evidence>
<name>A0A1J4NAR1_9ACTN</name>
<dbReference type="CDD" id="cd12913">
    <property type="entry name" value="PDC1_MCP_like"/>
    <property type="match status" value="1"/>
</dbReference>
<dbReference type="RefSeq" id="WP_052693529.1">
    <property type="nucleotide sequence ID" value="NZ_JZDQ02000006.1"/>
</dbReference>
<accession>A0A1J4NAR1</accession>
<comment type="caution">
    <text evidence="1">The sequence shown here is derived from an EMBL/GenBank/DDBJ whole genome shotgun (WGS) entry which is preliminary data.</text>
</comment>
<sequence length="219" mass="23610">MTRTMTPIDCVAQVEQHFGPIVAELERVRSEVAALFEAGPVTTTSLRERLEPGSLEFLRNPNLVGGGFVVAPGVLSDRRLYLVWWQGEERDFLGDADAPATGEAIDYTRQPWYRTPERTGELTLVGPYVDFVCTDEYVMTTTMPVYAGGRMVGVAGADTLVETLETMLLPGLREAGATLVNGHGKAIVSADPQLATGAPLTTARDMIPCRGLPLSVALS</sequence>
<keyword evidence="2" id="KW-1185">Reference proteome</keyword>
<organism evidence="1 2">
    <name type="scientific">Nocardioides luteus</name>
    <dbReference type="NCBI Taxonomy" id="1844"/>
    <lineage>
        <taxon>Bacteria</taxon>
        <taxon>Bacillati</taxon>
        <taxon>Actinomycetota</taxon>
        <taxon>Actinomycetes</taxon>
        <taxon>Propionibacteriales</taxon>
        <taxon>Nocardioidaceae</taxon>
        <taxon>Nocardioides</taxon>
    </lineage>
</organism>
<dbReference type="EMBL" id="JZDQ02000006">
    <property type="protein sequence ID" value="OIJ27736.1"/>
    <property type="molecule type" value="Genomic_DNA"/>
</dbReference>
<dbReference type="AlphaFoldDB" id="A0A1J4NAR1"/>
<proteinExistence type="predicted"/>